<dbReference type="SUPFAM" id="SSF52096">
    <property type="entry name" value="ClpP/crotonase"/>
    <property type="match status" value="1"/>
</dbReference>
<dbReference type="SMART" id="SM00245">
    <property type="entry name" value="TSPc"/>
    <property type="match status" value="1"/>
</dbReference>
<protein>
    <submittedName>
        <fullName evidence="2">S41 family peptidase</fullName>
    </submittedName>
</protein>
<gene>
    <name evidence="2" type="ORF">MZO42_11695</name>
</gene>
<dbReference type="InterPro" id="IPR029045">
    <property type="entry name" value="ClpP/crotonase-like_dom_sf"/>
</dbReference>
<organism evidence="2">
    <name type="scientific">Sphingomonas psychrotolerans</name>
    <dbReference type="NCBI Taxonomy" id="1327635"/>
    <lineage>
        <taxon>Bacteria</taxon>
        <taxon>Pseudomonadati</taxon>
        <taxon>Pseudomonadota</taxon>
        <taxon>Alphaproteobacteria</taxon>
        <taxon>Sphingomonadales</taxon>
        <taxon>Sphingomonadaceae</taxon>
        <taxon>Sphingomonas</taxon>
    </lineage>
</organism>
<dbReference type="CDD" id="cd07563">
    <property type="entry name" value="Peptidase_S41_IRBP"/>
    <property type="match status" value="1"/>
</dbReference>
<dbReference type="Pfam" id="PF11918">
    <property type="entry name" value="Peptidase_S41_N"/>
    <property type="match status" value="1"/>
</dbReference>
<dbReference type="Pfam" id="PF03572">
    <property type="entry name" value="Peptidase_S41"/>
    <property type="match status" value="1"/>
</dbReference>
<dbReference type="PANTHER" id="PTHR11261">
    <property type="entry name" value="INTERPHOTORECEPTOR RETINOID-BINDING PROTEIN"/>
    <property type="match status" value="1"/>
</dbReference>
<name>A0ABU3N7A6_9SPHN</name>
<feature type="domain" description="Tail specific protease" evidence="1">
    <location>
        <begin position="121"/>
        <end position="308"/>
    </location>
</feature>
<comment type="caution">
    <text evidence="2">The sequence shown here is derived from an EMBL/GenBank/DDBJ whole genome shotgun (WGS) entry which is preliminary data.</text>
</comment>
<sequence length="439" mass="46407">MTTVLGGSMPVMAKSISATVPQAASTPPNETAPPNTLDAAVRRDIVAKLSEALRERYIFPEVGDRAAARINAALDAGEYSELADRTDFVQRLDADVRAIAKDKHLNVFSPIGAPPPRGPAMPVEEEGITRADRLAGGIGYIEVVGFPPPQASKPVVDRAMSALKGSRALIIDVRRNGGGSPEAVAYFVSYLVRQGQPLTAIVSRVPKTREFTRHDASSTPTPVSFAGIPVYVLTSKNTFSGGEDFAYTAQALKRATIVGEVTGGGANPAGPVDLGHGVIVTIPFGRSENPITKANWEGRGVQPDVAVAASDGLAVALKRAGARPVKEIEAASVKSVFAARTTPLPGYETAMRQLVAAYLSGQPDYSIMTPEFADETRRDLPRLHAGLMPLGELRSVKYTRSMMGGGEFLLRFAKGSRLMPIVLDEHGKIAAAAPPIPVP</sequence>
<dbReference type="PANTHER" id="PTHR11261:SF3">
    <property type="entry name" value="RETINOL-BINDING PROTEIN 3"/>
    <property type="match status" value="1"/>
</dbReference>
<reference evidence="2" key="1">
    <citation type="submission" date="2022-04" db="EMBL/GenBank/DDBJ databases">
        <title>Tomato heritable bacteria conferring resistance against bacterial wilt.</title>
        <authorList>
            <person name="Yin J."/>
        </authorList>
    </citation>
    <scope>NUCLEOTIDE SEQUENCE</scope>
    <source>
        <strain evidence="2">Cra20</strain>
    </source>
</reference>
<dbReference type="Gene3D" id="3.90.226.10">
    <property type="entry name" value="2-enoyl-CoA Hydratase, Chain A, domain 1"/>
    <property type="match status" value="1"/>
</dbReference>
<dbReference type="Gene3D" id="3.30.750.44">
    <property type="match status" value="1"/>
</dbReference>
<dbReference type="EMBL" id="JALMLT010000003">
    <property type="protein sequence ID" value="MDT8759361.1"/>
    <property type="molecule type" value="Genomic_DNA"/>
</dbReference>
<proteinExistence type="predicted"/>
<dbReference type="InterPro" id="IPR005151">
    <property type="entry name" value="Tail-specific_protease"/>
</dbReference>
<accession>A0ABU3N7A6</accession>
<evidence type="ECO:0000313" key="2">
    <source>
        <dbReference type="EMBL" id="MDT8759361.1"/>
    </source>
</evidence>
<evidence type="ECO:0000259" key="1">
    <source>
        <dbReference type="SMART" id="SM00245"/>
    </source>
</evidence>